<proteinExistence type="predicted"/>
<keyword evidence="2" id="KW-0805">Transcription regulation</keyword>
<evidence type="ECO:0000256" key="1">
    <source>
        <dbReference type="ARBA" id="ARBA00004123"/>
    </source>
</evidence>
<evidence type="ECO:0000313" key="7">
    <source>
        <dbReference type="Proteomes" id="UP000823775"/>
    </source>
</evidence>
<dbReference type="EMBL" id="JACEIK010000013">
    <property type="protein sequence ID" value="MCD7446378.1"/>
    <property type="molecule type" value="Genomic_DNA"/>
</dbReference>
<dbReference type="Proteomes" id="UP000823775">
    <property type="component" value="Unassembled WGS sequence"/>
</dbReference>
<evidence type="ECO:0000256" key="5">
    <source>
        <dbReference type="ARBA" id="ARBA00023242"/>
    </source>
</evidence>
<evidence type="ECO:0000256" key="3">
    <source>
        <dbReference type="ARBA" id="ARBA00023125"/>
    </source>
</evidence>
<gene>
    <name evidence="6" type="ORF">HAX54_005986</name>
</gene>
<keyword evidence="5" id="KW-0539">Nucleus</keyword>
<protein>
    <submittedName>
        <fullName evidence="6">Uncharacterized protein</fullName>
    </submittedName>
</protein>
<sequence>MVQEIKVDHSESYKIDDIKDSSCVTQCAAPLMEVGIMSPIPVLEEEEEKEEELKRRKREELIQYYIQKHEDFLKNPRICVDAIDHLYYLVPKAKRSKRKSCYSTVEPLLKRENKKLKMVHSKKPIEKKSLVITTTKTQCVSPMEKIQEKGVSISEDLLVMEKGGVPKIESLLKNEKAPMEKIQEKGVSISEDLLVMEKGGVPKNESLLKNEKRNKLVFGKEAVLPAEFKNKIQELGVPISEVSLVIEKPLFSTDLSEKHMRLSIPVKQVLNHDVFLTRQEKEILDTKDRSNRKSQIKFNLIEPSLEECSIHLAKWPMSSSSSYVLLNDWISVYKRNNLKCQQWNFGEKPMVPIAGQVFDAMYHKFYCSKFLGDTFCPMTPFGPHLGSLVAIDTSVSLNGNSEVVGNVIGRDIVGVCCIRLDSRHDQNVLILERHDVAAV</sequence>
<evidence type="ECO:0000313" key="6">
    <source>
        <dbReference type="EMBL" id="MCD7446378.1"/>
    </source>
</evidence>
<dbReference type="PANTHER" id="PTHR31541:SF62">
    <property type="entry name" value="TF-B3 DOMAIN-CONTAINING PROTEIN"/>
    <property type="match status" value="1"/>
</dbReference>
<dbReference type="Pfam" id="PF03754">
    <property type="entry name" value="At2g31720-like"/>
    <property type="match status" value="1"/>
</dbReference>
<organism evidence="6 7">
    <name type="scientific">Datura stramonium</name>
    <name type="common">Jimsonweed</name>
    <name type="synonym">Common thornapple</name>
    <dbReference type="NCBI Taxonomy" id="4076"/>
    <lineage>
        <taxon>Eukaryota</taxon>
        <taxon>Viridiplantae</taxon>
        <taxon>Streptophyta</taxon>
        <taxon>Embryophyta</taxon>
        <taxon>Tracheophyta</taxon>
        <taxon>Spermatophyta</taxon>
        <taxon>Magnoliopsida</taxon>
        <taxon>eudicotyledons</taxon>
        <taxon>Gunneridae</taxon>
        <taxon>Pentapetalae</taxon>
        <taxon>asterids</taxon>
        <taxon>lamiids</taxon>
        <taxon>Solanales</taxon>
        <taxon>Solanaceae</taxon>
        <taxon>Solanoideae</taxon>
        <taxon>Datureae</taxon>
        <taxon>Datura</taxon>
    </lineage>
</organism>
<dbReference type="SUPFAM" id="SSF101936">
    <property type="entry name" value="DNA-binding pseudobarrel domain"/>
    <property type="match status" value="1"/>
</dbReference>
<evidence type="ECO:0000256" key="2">
    <source>
        <dbReference type="ARBA" id="ARBA00023015"/>
    </source>
</evidence>
<keyword evidence="7" id="KW-1185">Reference proteome</keyword>
<accession>A0ABS8RHU3</accession>
<keyword evidence="4" id="KW-0804">Transcription</keyword>
<evidence type="ECO:0000256" key="4">
    <source>
        <dbReference type="ARBA" id="ARBA00023163"/>
    </source>
</evidence>
<comment type="subcellular location">
    <subcellularLocation>
        <location evidence="1">Nucleus</location>
    </subcellularLocation>
</comment>
<dbReference type="InterPro" id="IPR015300">
    <property type="entry name" value="DNA-bd_pseudobarrel_sf"/>
</dbReference>
<comment type="caution">
    <text evidence="6">The sequence shown here is derived from an EMBL/GenBank/DDBJ whole genome shotgun (WGS) entry which is preliminary data.</text>
</comment>
<reference evidence="6 7" key="1">
    <citation type="journal article" date="2021" name="BMC Genomics">
        <title>Datura genome reveals duplications of psychoactive alkaloid biosynthetic genes and high mutation rate following tissue culture.</title>
        <authorList>
            <person name="Rajewski A."/>
            <person name="Carter-House D."/>
            <person name="Stajich J."/>
            <person name="Litt A."/>
        </authorList>
    </citation>
    <scope>NUCLEOTIDE SEQUENCE [LARGE SCALE GENOMIC DNA]</scope>
    <source>
        <strain evidence="6">AR-01</strain>
    </source>
</reference>
<dbReference type="InterPro" id="IPR005508">
    <property type="entry name" value="At2g31720-like"/>
</dbReference>
<keyword evidence="3" id="KW-0238">DNA-binding</keyword>
<dbReference type="PANTHER" id="PTHR31541">
    <property type="entry name" value="B3 DOMAIN PLANT PROTEIN-RELATED"/>
    <property type="match status" value="1"/>
</dbReference>
<name>A0ABS8RHU3_DATST</name>
<dbReference type="Gene3D" id="2.40.330.10">
    <property type="entry name" value="DNA-binding pseudobarrel domain"/>
    <property type="match status" value="1"/>
</dbReference>